<protein>
    <submittedName>
        <fullName evidence="1">10071_t:CDS:1</fullName>
    </submittedName>
</protein>
<dbReference type="InterPro" id="IPR032675">
    <property type="entry name" value="LRR_dom_sf"/>
</dbReference>
<comment type="caution">
    <text evidence="1">The sequence shown here is derived from an EMBL/GenBank/DDBJ whole genome shotgun (WGS) entry which is preliminary data.</text>
</comment>
<dbReference type="EMBL" id="CAMKVN010000401">
    <property type="protein sequence ID" value="CAI2167525.1"/>
    <property type="molecule type" value="Genomic_DNA"/>
</dbReference>
<keyword evidence="2" id="KW-1185">Reference proteome</keyword>
<evidence type="ECO:0000313" key="1">
    <source>
        <dbReference type="EMBL" id="CAI2167525.1"/>
    </source>
</evidence>
<dbReference type="AlphaFoldDB" id="A0A9W4SHT1"/>
<reference evidence="1" key="1">
    <citation type="submission" date="2022-08" db="EMBL/GenBank/DDBJ databases">
        <authorList>
            <person name="Kallberg Y."/>
            <person name="Tangrot J."/>
            <person name="Rosling A."/>
        </authorList>
    </citation>
    <scope>NUCLEOTIDE SEQUENCE</scope>
    <source>
        <strain evidence="1">Wild A</strain>
    </source>
</reference>
<sequence>MPILSADCVHEILKYVEDDTKTVHSCVLINRMWCETSVPFLWRNPWKVNIPYSKRKVSIALFMSLFSCLEKDIKRFFYECNIHPFDLSKHGFFSEALFQYPKYSRSLDLKKLSTIIGHQFSNEDHKVLVNQEILKMILLKSRSIKKIIMLGIEAPYPLSNCLWADDSLSQLVELQCDCDDALFYYGLARHCRNIEKLDVICGADNLGLTSLIALQSSLKSLRCEAYDNLHEFGKALSKYQSTSLLELEIFEGKCIPIEFFSSFVNLKRLKIGYIEDICDPKDLHALEYTILPNLEFLSADIELPRLNILTRLISSTIGNLTHIFLGSYIPDNATQHIEPYHQTISKHCPNLNYVSTFFYEGNENSTFGLEELIRSCNKLRGIIFNSLSANSSGFDLFNMVRRFAPSTLSDIKIVGNCGLQSCYLEWFLESWRSRLPLSLSISEDVYELSEKLERVKNKFLEVGVLRNYEVLDYLRDFESD</sequence>
<dbReference type="Proteomes" id="UP001153678">
    <property type="component" value="Unassembled WGS sequence"/>
</dbReference>
<accession>A0A9W4SHT1</accession>
<name>A0A9W4SHT1_9GLOM</name>
<dbReference type="Gene3D" id="3.80.10.10">
    <property type="entry name" value="Ribonuclease Inhibitor"/>
    <property type="match status" value="1"/>
</dbReference>
<proteinExistence type="predicted"/>
<organism evidence="1 2">
    <name type="scientific">Funneliformis geosporum</name>
    <dbReference type="NCBI Taxonomy" id="1117311"/>
    <lineage>
        <taxon>Eukaryota</taxon>
        <taxon>Fungi</taxon>
        <taxon>Fungi incertae sedis</taxon>
        <taxon>Mucoromycota</taxon>
        <taxon>Glomeromycotina</taxon>
        <taxon>Glomeromycetes</taxon>
        <taxon>Glomerales</taxon>
        <taxon>Glomeraceae</taxon>
        <taxon>Funneliformis</taxon>
    </lineage>
</organism>
<gene>
    <name evidence="1" type="ORF">FWILDA_LOCUS3118</name>
</gene>
<evidence type="ECO:0000313" key="2">
    <source>
        <dbReference type="Proteomes" id="UP001153678"/>
    </source>
</evidence>
<dbReference type="OrthoDB" id="2378590at2759"/>